<comment type="caution">
    <text evidence="4">The sequence shown here is derived from an EMBL/GenBank/DDBJ whole genome shotgun (WGS) entry which is preliminary data.</text>
</comment>
<dbReference type="Gene3D" id="2.60.40.10">
    <property type="entry name" value="Immunoglobulins"/>
    <property type="match status" value="1"/>
</dbReference>
<feature type="region of interest" description="Disordered" evidence="1">
    <location>
        <begin position="290"/>
        <end position="326"/>
    </location>
</feature>
<feature type="region of interest" description="Disordered" evidence="1">
    <location>
        <begin position="597"/>
        <end position="1164"/>
    </location>
</feature>
<dbReference type="AlphaFoldDB" id="A0AB34KU33"/>
<proteinExistence type="predicted"/>
<keyword evidence="2" id="KW-1133">Transmembrane helix</keyword>
<feature type="compositionally biased region" description="Pro residues" evidence="1">
    <location>
        <begin position="667"/>
        <end position="676"/>
    </location>
</feature>
<feature type="compositionally biased region" description="Basic and acidic residues" evidence="1">
    <location>
        <begin position="982"/>
        <end position="993"/>
    </location>
</feature>
<dbReference type="GeneID" id="96004293"/>
<dbReference type="RefSeq" id="XP_069231388.1">
    <property type="nucleotide sequence ID" value="XM_069371455.1"/>
</dbReference>
<feature type="domain" description="Fibronectin type-III" evidence="3">
    <location>
        <begin position="89"/>
        <end position="178"/>
    </location>
</feature>
<keyword evidence="2" id="KW-0812">Transmembrane</keyword>
<feature type="compositionally biased region" description="Low complexity" evidence="1">
    <location>
        <begin position="708"/>
        <end position="726"/>
    </location>
</feature>
<feature type="region of interest" description="Disordered" evidence="1">
    <location>
        <begin position="497"/>
        <end position="561"/>
    </location>
</feature>
<sequence>MAAQVTTPSPFQRALFASPDPNSANHSLLPHTIWASRIMYSAQALAFPLAFWFKPVCVAFALVWLIYRAYQVLNKPLDELASLLGFDIPFTPIIDLAGVKADGAVIHWSLPEKQKHRNTLKYEIHVNGNIIDTVSLHESAVVITGLQPDSFHVVRVALVNSLEFSSKSAPIRFRTKQAASGDFYRIVGEGHDAEHETAQEILPHVKPFRGLKDFTPASPQAIAPPMARENSSGGVHKRSSTGRRPSPATLGIESKHETAAGAVEAAEGAETIQQLTQKLDKIRFETDEAEKLAKEDEEEESRMKEDLIKERDALRTDAQKKDQVNRNLKREVNVLERQNTAAQNERTKHEKLLLQKKQERQKLKDDMIKWEQETEQFKLEMEEIKKQKIEYLEQIASEKEKLRQQQVDDMASLKALDEEVRETTAEIKKLERAAKNSSPNGAEPEPSLVQQLQQDADEDRAHQIRRYDLGHQYAVVAQNLDRARNMHAQHMKYLENARAERRRTDEAAVASAAATAAREFPSPPPASDRGIRRGDSQRSRHTSNDSPRMSTFPPVASSSPFGSGLTSTAFNAAPFLNIHNGMTIPGPSESLNINEEEKERLTGGAPMSPGAGAELLPADLFSNDDNRPSAENVQPLPGLGALPGLGGMSLPGLGTQPGPQEFTAPGPASPTSPPSRTPSLFASPRVSQNNLPNSPDNYMDSDRRSIHSTRSNRANSSANAGSRFSSMFGIKPRLKNSSMDDSSAGPALGKVQSQSMPRQDQGLPGLDSAARRRNSSVSGTMFGAVLNKDETTDADGGADSTSNEPSSQPRRRPFTLNPFSRDKGPDGWPSTFMGRRPASPRPGSTHSSELPRPSFDSSRWGVDTWPSNDAASGVRGSPLSFVGGGWNVPLGGQQSRMLGSRHPSRRPSVQHGASGPPEDIMEDEDSDALDSDRKPHLAPIGTKPSSAGSKKADQQETEDPTDPKLNPNAKDFKSFLSSIRLSSKDKEKLKEAEAAQTPQGTPNLSAHNNNDDDSPPQSRKSRDARSTTTIESSVGESMRNSTDLARTPSYSNASEAASNASPMLGSGSFGKESFMSKLTRKSSSGKFSLPTFKRDKSRLDPAANEDDEEALSASGRESKEVQRGGRSWSNALKIGKKKGGGGDAPSVSGLSVASGAEEEEGRER</sequence>
<dbReference type="CDD" id="cd00063">
    <property type="entry name" value="FN3"/>
    <property type="match status" value="1"/>
</dbReference>
<accession>A0AB34KU33</accession>
<feature type="region of interest" description="Disordered" evidence="1">
    <location>
        <begin position="217"/>
        <end position="253"/>
    </location>
</feature>
<keyword evidence="2" id="KW-0472">Membrane</keyword>
<gene>
    <name evidence="4" type="ORF">WHR41_02849</name>
</gene>
<feature type="compositionally biased region" description="Low complexity" evidence="1">
    <location>
        <begin position="507"/>
        <end position="517"/>
    </location>
</feature>
<feature type="compositionally biased region" description="Basic and acidic residues" evidence="1">
    <location>
        <begin position="301"/>
        <end position="326"/>
    </location>
</feature>
<feature type="compositionally biased region" description="Basic and acidic residues" evidence="1">
    <location>
        <begin position="497"/>
        <end position="506"/>
    </location>
</feature>
<feature type="transmembrane region" description="Helical" evidence="2">
    <location>
        <begin position="45"/>
        <end position="67"/>
    </location>
</feature>
<feature type="region of interest" description="Disordered" evidence="1">
    <location>
        <begin position="431"/>
        <end position="457"/>
    </location>
</feature>
<feature type="compositionally biased region" description="Basic and acidic residues" evidence="1">
    <location>
        <begin position="529"/>
        <end position="538"/>
    </location>
</feature>
<evidence type="ECO:0000313" key="5">
    <source>
        <dbReference type="Proteomes" id="UP000803884"/>
    </source>
</evidence>
<name>A0AB34KU33_9PEZI</name>
<evidence type="ECO:0000256" key="2">
    <source>
        <dbReference type="SAM" id="Phobius"/>
    </source>
</evidence>
<feature type="compositionally biased region" description="Polar residues" evidence="1">
    <location>
        <begin position="996"/>
        <end position="1008"/>
    </location>
</feature>
<feature type="compositionally biased region" description="Acidic residues" evidence="1">
    <location>
        <begin position="919"/>
        <end position="929"/>
    </location>
</feature>
<dbReference type="InterPro" id="IPR003961">
    <property type="entry name" value="FN3_dom"/>
</dbReference>
<evidence type="ECO:0000259" key="3">
    <source>
        <dbReference type="PROSITE" id="PS50853"/>
    </source>
</evidence>
<protein>
    <recommendedName>
        <fullName evidence="3">Fibronectin type-III domain-containing protein</fullName>
    </recommendedName>
</protein>
<dbReference type="SUPFAM" id="SSF49265">
    <property type="entry name" value="Fibronectin type III"/>
    <property type="match status" value="1"/>
</dbReference>
<feature type="compositionally biased region" description="Polar residues" evidence="1">
    <location>
        <begin position="685"/>
        <end position="696"/>
    </location>
</feature>
<dbReference type="InterPro" id="IPR013783">
    <property type="entry name" value="Ig-like_fold"/>
</dbReference>
<feature type="compositionally biased region" description="Polar residues" evidence="1">
    <location>
        <begin position="799"/>
        <end position="808"/>
    </location>
</feature>
<feature type="compositionally biased region" description="Polar residues" evidence="1">
    <location>
        <begin position="1026"/>
        <end position="1050"/>
    </location>
</feature>
<dbReference type="Proteomes" id="UP000803884">
    <property type="component" value="Unassembled WGS sequence"/>
</dbReference>
<feature type="compositionally biased region" description="Low complexity" evidence="1">
    <location>
        <begin position="1051"/>
        <end position="1061"/>
    </location>
</feature>
<keyword evidence="5" id="KW-1185">Reference proteome</keyword>
<reference evidence="4 5" key="1">
    <citation type="journal article" date="2020" name="Microbiol. Resour. Announc.">
        <title>Draft Genome Sequence of a Cladosporium Species Isolated from the Mesophotic Ascidian Didemnum maculosum.</title>
        <authorList>
            <person name="Gioti A."/>
            <person name="Siaperas R."/>
            <person name="Nikolaivits E."/>
            <person name="Le Goff G."/>
            <person name="Ouazzani J."/>
            <person name="Kotoulas G."/>
            <person name="Topakas E."/>
        </authorList>
    </citation>
    <scope>NUCLEOTIDE SEQUENCE [LARGE SCALE GENOMIC DNA]</scope>
    <source>
        <strain evidence="4 5">TM138-S3</strain>
    </source>
</reference>
<dbReference type="PROSITE" id="PS50853">
    <property type="entry name" value="FN3"/>
    <property type="match status" value="1"/>
</dbReference>
<dbReference type="InterPro" id="IPR036116">
    <property type="entry name" value="FN3_sf"/>
</dbReference>
<organism evidence="4 5">
    <name type="scientific">Cladosporium halotolerans</name>
    <dbReference type="NCBI Taxonomy" id="1052096"/>
    <lineage>
        <taxon>Eukaryota</taxon>
        <taxon>Fungi</taxon>
        <taxon>Dikarya</taxon>
        <taxon>Ascomycota</taxon>
        <taxon>Pezizomycotina</taxon>
        <taxon>Dothideomycetes</taxon>
        <taxon>Dothideomycetidae</taxon>
        <taxon>Cladosporiales</taxon>
        <taxon>Cladosporiaceae</taxon>
        <taxon>Cladosporium</taxon>
    </lineage>
</organism>
<evidence type="ECO:0000313" key="4">
    <source>
        <dbReference type="EMBL" id="KAL1588283.1"/>
    </source>
</evidence>
<evidence type="ECO:0000256" key="1">
    <source>
        <dbReference type="SAM" id="MobiDB-lite"/>
    </source>
</evidence>
<dbReference type="EMBL" id="JAAQHG020000007">
    <property type="protein sequence ID" value="KAL1588283.1"/>
    <property type="molecule type" value="Genomic_DNA"/>
</dbReference>